<organism evidence="1 2">
    <name type="scientific">Tatumella punctata</name>
    <dbReference type="NCBI Taxonomy" id="399969"/>
    <lineage>
        <taxon>Bacteria</taxon>
        <taxon>Pseudomonadati</taxon>
        <taxon>Pseudomonadota</taxon>
        <taxon>Gammaproteobacteria</taxon>
        <taxon>Enterobacterales</taxon>
        <taxon>Erwiniaceae</taxon>
        <taxon>Tatumella</taxon>
    </lineage>
</organism>
<proteinExistence type="predicted"/>
<keyword evidence="2" id="KW-1185">Reference proteome</keyword>
<name>A0ABW1VPT6_9GAMM</name>
<gene>
    <name evidence="1" type="ORF">ACFP73_11390</name>
</gene>
<dbReference type="EMBL" id="JBHSUC010000014">
    <property type="protein sequence ID" value="MFC6362690.1"/>
    <property type="molecule type" value="Genomic_DNA"/>
</dbReference>
<sequence length="49" mass="5560">MAWIIRYLWLLIQHLWFSCCFLQQLFTGRGYAGQQQALSGLAAIPGSSN</sequence>
<comment type="caution">
    <text evidence="1">The sequence shown here is derived from an EMBL/GenBank/DDBJ whole genome shotgun (WGS) entry which is preliminary data.</text>
</comment>
<dbReference type="RefSeq" id="WP_212708588.1">
    <property type="nucleotide sequence ID" value="NZ_BAAAFW010000014.1"/>
</dbReference>
<reference evidence="2" key="1">
    <citation type="journal article" date="2019" name="Int. J. Syst. Evol. Microbiol.">
        <title>The Global Catalogue of Microorganisms (GCM) 10K type strain sequencing project: providing services to taxonomists for standard genome sequencing and annotation.</title>
        <authorList>
            <consortium name="The Broad Institute Genomics Platform"/>
            <consortium name="The Broad Institute Genome Sequencing Center for Infectious Disease"/>
            <person name="Wu L."/>
            <person name="Ma J."/>
        </authorList>
    </citation>
    <scope>NUCLEOTIDE SEQUENCE [LARGE SCALE GENOMIC DNA]</scope>
    <source>
        <strain evidence="2">CGMCC 4.1530</strain>
    </source>
</reference>
<dbReference type="Proteomes" id="UP001596215">
    <property type="component" value="Unassembled WGS sequence"/>
</dbReference>
<protein>
    <submittedName>
        <fullName evidence="1">Uncharacterized protein</fullName>
    </submittedName>
</protein>
<dbReference type="PROSITE" id="PS51257">
    <property type="entry name" value="PROKAR_LIPOPROTEIN"/>
    <property type="match status" value="1"/>
</dbReference>
<evidence type="ECO:0000313" key="2">
    <source>
        <dbReference type="Proteomes" id="UP001596215"/>
    </source>
</evidence>
<evidence type="ECO:0000313" key="1">
    <source>
        <dbReference type="EMBL" id="MFC6362690.1"/>
    </source>
</evidence>
<accession>A0ABW1VPT6</accession>